<dbReference type="GO" id="GO:0042597">
    <property type="term" value="C:periplasmic space"/>
    <property type="evidence" value="ECO:0007669"/>
    <property type="project" value="UniProtKB-ARBA"/>
</dbReference>
<gene>
    <name evidence="5" type="primary">dppA9</name>
    <name evidence="5" type="ORF">DTL3_1514</name>
</gene>
<comment type="similarity">
    <text evidence="1">Belongs to the bacterial solute-binding protein 5 family.</text>
</comment>
<dbReference type="Proteomes" id="UP000032809">
    <property type="component" value="Chromosome I"/>
</dbReference>
<dbReference type="Gene3D" id="3.10.105.10">
    <property type="entry name" value="Dipeptide-binding Protein, Domain 3"/>
    <property type="match status" value="1"/>
</dbReference>
<feature type="domain" description="Solute-binding protein family 5" evidence="4">
    <location>
        <begin position="80"/>
        <end position="467"/>
    </location>
</feature>
<proteinExistence type="inferred from homology"/>
<dbReference type="GO" id="GO:0043190">
    <property type="term" value="C:ATP-binding cassette (ABC) transporter complex"/>
    <property type="evidence" value="ECO:0007669"/>
    <property type="project" value="InterPro"/>
</dbReference>
<reference evidence="6" key="1">
    <citation type="submission" date="2014-11" db="EMBL/GenBank/DDBJ databases">
        <authorList>
            <person name="Wibberg D."/>
        </authorList>
    </citation>
    <scope>NUCLEOTIDE SEQUENCE [LARGE SCALE GENOMIC DNA]</scope>
    <source>
        <strain evidence="6">L3</strain>
    </source>
</reference>
<dbReference type="STRING" id="1006576.DTL3_1514"/>
<evidence type="ECO:0000313" key="5">
    <source>
        <dbReference type="EMBL" id="CEP78805.1"/>
    </source>
</evidence>
<dbReference type="PANTHER" id="PTHR30290">
    <property type="entry name" value="PERIPLASMIC BINDING COMPONENT OF ABC TRANSPORTER"/>
    <property type="match status" value="1"/>
</dbReference>
<protein>
    <submittedName>
        <fullName evidence="5">Dipeptide ABC transporter substrate-binding protein</fullName>
    </submittedName>
</protein>
<dbReference type="KEGG" id="dtn:DTL3_1514"/>
<evidence type="ECO:0000256" key="1">
    <source>
        <dbReference type="ARBA" id="ARBA00005695"/>
    </source>
</evidence>
<dbReference type="CDD" id="cd08500">
    <property type="entry name" value="PBP2_NikA_DppA_OppA_like_4"/>
    <property type="match status" value="1"/>
</dbReference>
<evidence type="ECO:0000256" key="2">
    <source>
        <dbReference type="ARBA" id="ARBA00022448"/>
    </source>
</evidence>
<dbReference type="OrthoDB" id="9772924at2"/>
<keyword evidence="6" id="KW-1185">Reference proteome</keyword>
<dbReference type="InterPro" id="IPR000914">
    <property type="entry name" value="SBP_5_dom"/>
</dbReference>
<keyword evidence="3" id="KW-0732">Signal</keyword>
<evidence type="ECO:0000256" key="3">
    <source>
        <dbReference type="ARBA" id="ARBA00022729"/>
    </source>
</evidence>
<dbReference type="PANTHER" id="PTHR30290:SF9">
    <property type="entry name" value="OLIGOPEPTIDE-BINDING PROTEIN APPA"/>
    <property type="match status" value="1"/>
</dbReference>
<dbReference type="InterPro" id="IPR030678">
    <property type="entry name" value="Peptide/Ni-bd"/>
</dbReference>
<organism evidence="5 6">
    <name type="scientific">Defluviitoga tunisiensis</name>
    <dbReference type="NCBI Taxonomy" id="1006576"/>
    <lineage>
        <taxon>Bacteria</taxon>
        <taxon>Thermotogati</taxon>
        <taxon>Thermotogota</taxon>
        <taxon>Thermotogae</taxon>
        <taxon>Petrotogales</taxon>
        <taxon>Petrotogaceae</taxon>
        <taxon>Defluviitoga</taxon>
    </lineage>
</organism>
<dbReference type="Pfam" id="PF00496">
    <property type="entry name" value="SBP_bac_5"/>
    <property type="match status" value="1"/>
</dbReference>
<accession>A0A0C7P3E9</accession>
<dbReference type="PIRSF" id="PIRSF002741">
    <property type="entry name" value="MppA"/>
    <property type="match status" value="1"/>
</dbReference>
<sequence length="579" mass="66766">MKKFFMLLFVMILAFIMFAEDFVVADWLTPEKPKMGGEVNLALSGAPDSFNLYGTFFTPAFSVMVHVLNPLIDLQAVYQQPEPALAESWDISEDGKEVIFHLRDVKWSDGHPFSADDVMFTLKYFAMNEKAINNAIPRLTIGGELVKWEKIDDMTVKAILPEPFGPFLMTLSHVKIFPEHVLEPLIDKNDLSSVNFIWTTNTPVNQIVGTGPFMIEQYVTDQKVVLKKNPNYWKVDKWGNRLPYIERINFIVIPDAEVTMAKFMTGEVDFAVLDPKDYPTLKSKELSGAPFTIFAAEPVNPTPSPFHITFNLDAKDPELRKLFREDDFRRAIEYALDRDRIIEEVYNTLAVYGGTPTLPSNFFYNPKIEEIRRPYDLDKASELLDKLGLKDTDKDGIRNLPSGKNFEVVFLTTTAQQAQEIAYIFSEDVKKIGIKLHLQFLDTSVIMETLLAGNFEMSMYAFGNQPDPQLRKEIWQPSGPLYYNHISTKDPKTGKPVFENMLDWELEVYELFEKGQTTMDPQERKKYYDRWQEIYADKVPYIFVCKPMDIWGWNKRIGNVYQLNGNGPVVYSYQTIFVK</sequence>
<keyword evidence="2" id="KW-0813">Transport</keyword>
<dbReference type="GO" id="GO:0015833">
    <property type="term" value="P:peptide transport"/>
    <property type="evidence" value="ECO:0007669"/>
    <property type="project" value="TreeGrafter"/>
</dbReference>
<dbReference type="InterPro" id="IPR039424">
    <property type="entry name" value="SBP_5"/>
</dbReference>
<dbReference type="AlphaFoldDB" id="A0A0C7P3E9"/>
<dbReference type="Gene3D" id="3.40.190.10">
    <property type="entry name" value="Periplasmic binding protein-like II"/>
    <property type="match status" value="1"/>
</dbReference>
<dbReference type="SUPFAM" id="SSF53850">
    <property type="entry name" value="Periplasmic binding protein-like II"/>
    <property type="match status" value="1"/>
</dbReference>
<name>A0A0C7P3E9_DEFTU</name>
<dbReference type="HOGENOM" id="CLU_017028_8_4_0"/>
<dbReference type="RefSeq" id="WP_045088183.1">
    <property type="nucleotide sequence ID" value="NZ_LN824141.1"/>
</dbReference>
<evidence type="ECO:0000313" key="6">
    <source>
        <dbReference type="Proteomes" id="UP000032809"/>
    </source>
</evidence>
<dbReference type="GO" id="GO:1904680">
    <property type="term" value="F:peptide transmembrane transporter activity"/>
    <property type="evidence" value="ECO:0007669"/>
    <property type="project" value="TreeGrafter"/>
</dbReference>
<dbReference type="EMBL" id="LN824141">
    <property type="protein sequence ID" value="CEP78805.1"/>
    <property type="molecule type" value="Genomic_DNA"/>
</dbReference>
<dbReference type="PATRIC" id="fig|1006576.9.peg.1511"/>
<evidence type="ECO:0000259" key="4">
    <source>
        <dbReference type="Pfam" id="PF00496"/>
    </source>
</evidence>